<proteinExistence type="inferred from homology"/>
<dbReference type="InterPro" id="IPR021458">
    <property type="entry name" value="Rv0495c"/>
</dbReference>
<dbReference type="AlphaFoldDB" id="A0A096AP50"/>
<dbReference type="Pfam" id="PF11307">
    <property type="entry name" value="DUF3109"/>
    <property type="match status" value="1"/>
</dbReference>
<evidence type="ECO:0008006" key="4">
    <source>
        <dbReference type="Google" id="ProtNLM"/>
    </source>
</evidence>
<accession>A0A096AP50</accession>
<dbReference type="Proteomes" id="UP000029538">
    <property type="component" value="Unassembled WGS sequence"/>
</dbReference>
<sequence>MNEKKMMPILQIGDVLVSPDIITEKFCCDLDACKGICCVEGDAGAPISLDEISAIEDVVDDAWETLSASAQAVIDKQGVAYTDREGDLVTSIVNGKDCVFTFHQKDCCLCALEKLYREGKTNFVKPISCALYPIRVKEFGNNLVGLNYHRWDVCKDAVAKGKELNLPIYKFLKGPLIRRFGAEWYAELEAVAAQLLSN</sequence>
<protein>
    <recommendedName>
        <fullName evidence="4">DUF3109 domain-containing protein</fullName>
    </recommendedName>
</protein>
<comment type="similarity">
    <text evidence="1">Belongs to the Rv0495c family.</text>
</comment>
<name>A0A096AP50_9BACT</name>
<dbReference type="RefSeq" id="WP_036883654.1">
    <property type="nucleotide sequence ID" value="NZ_JRNR01000074.1"/>
</dbReference>
<reference evidence="2 3" key="1">
    <citation type="submission" date="2014-07" db="EMBL/GenBank/DDBJ databases">
        <authorList>
            <person name="McCorrison J."/>
            <person name="Sanka R."/>
            <person name="Torralba M."/>
            <person name="Gillis M."/>
            <person name="Haft D.H."/>
            <person name="Methe B."/>
            <person name="Sutton G."/>
            <person name="Nelson K.E."/>
        </authorList>
    </citation>
    <scope>NUCLEOTIDE SEQUENCE [LARGE SCALE GENOMIC DNA]</scope>
    <source>
        <strain evidence="2 3">DNF00882</strain>
    </source>
</reference>
<evidence type="ECO:0000313" key="2">
    <source>
        <dbReference type="EMBL" id="KGF48818.1"/>
    </source>
</evidence>
<gene>
    <name evidence="2" type="ORF">HMPREF0654_07800</name>
</gene>
<evidence type="ECO:0000313" key="3">
    <source>
        <dbReference type="Proteomes" id="UP000029538"/>
    </source>
</evidence>
<organism evidence="2 3">
    <name type="scientific">Prevotella disiens DNF00882</name>
    <dbReference type="NCBI Taxonomy" id="1401075"/>
    <lineage>
        <taxon>Bacteria</taxon>
        <taxon>Pseudomonadati</taxon>
        <taxon>Bacteroidota</taxon>
        <taxon>Bacteroidia</taxon>
        <taxon>Bacteroidales</taxon>
        <taxon>Prevotellaceae</taxon>
        <taxon>Prevotella</taxon>
    </lineage>
</organism>
<evidence type="ECO:0000256" key="1">
    <source>
        <dbReference type="ARBA" id="ARBA00093770"/>
    </source>
</evidence>
<comment type="caution">
    <text evidence="2">The sequence shown here is derived from an EMBL/GenBank/DDBJ whole genome shotgun (WGS) entry which is preliminary data.</text>
</comment>
<dbReference type="EMBL" id="JRNR01000074">
    <property type="protein sequence ID" value="KGF48818.1"/>
    <property type="molecule type" value="Genomic_DNA"/>
</dbReference>